<dbReference type="EMBL" id="GGEC01090539">
    <property type="protein sequence ID" value="MBX71023.1"/>
    <property type="molecule type" value="Transcribed_RNA"/>
</dbReference>
<reference evidence="1" key="1">
    <citation type="submission" date="2018-02" db="EMBL/GenBank/DDBJ databases">
        <title>Rhizophora mucronata_Transcriptome.</title>
        <authorList>
            <person name="Meera S.P."/>
            <person name="Sreeshan A."/>
            <person name="Augustine A."/>
        </authorList>
    </citation>
    <scope>NUCLEOTIDE SEQUENCE</scope>
    <source>
        <tissue evidence="1">Leaf</tissue>
    </source>
</reference>
<sequence>MFNCRLLHRNIPCRFAHCKVSTLRDFRSIFWCLLVATSYLRACYYRNASVNSCVHCCGTLFRDQRLTVMHKNQE</sequence>
<protein>
    <submittedName>
        <fullName evidence="1">Uncharacterized protein</fullName>
    </submittedName>
</protein>
<name>A0A2P2QVJ9_RHIMU</name>
<evidence type="ECO:0000313" key="1">
    <source>
        <dbReference type="EMBL" id="MBX71023.1"/>
    </source>
</evidence>
<dbReference type="AlphaFoldDB" id="A0A2P2QVJ9"/>
<accession>A0A2P2QVJ9</accession>
<proteinExistence type="predicted"/>
<organism evidence="1">
    <name type="scientific">Rhizophora mucronata</name>
    <name type="common">Asiatic mangrove</name>
    <dbReference type="NCBI Taxonomy" id="61149"/>
    <lineage>
        <taxon>Eukaryota</taxon>
        <taxon>Viridiplantae</taxon>
        <taxon>Streptophyta</taxon>
        <taxon>Embryophyta</taxon>
        <taxon>Tracheophyta</taxon>
        <taxon>Spermatophyta</taxon>
        <taxon>Magnoliopsida</taxon>
        <taxon>eudicotyledons</taxon>
        <taxon>Gunneridae</taxon>
        <taxon>Pentapetalae</taxon>
        <taxon>rosids</taxon>
        <taxon>fabids</taxon>
        <taxon>Malpighiales</taxon>
        <taxon>Rhizophoraceae</taxon>
        <taxon>Rhizophora</taxon>
    </lineage>
</organism>